<keyword evidence="2" id="KW-1185">Reference proteome</keyword>
<proteinExistence type="predicted"/>
<dbReference type="Pfam" id="PF06945">
    <property type="entry name" value="DUF1289"/>
    <property type="match status" value="1"/>
</dbReference>
<organism evidence="1 2">
    <name type="scientific">Caballeronia arationis</name>
    <dbReference type="NCBI Taxonomy" id="1777142"/>
    <lineage>
        <taxon>Bacteria</taxon>
        <taxon>Pseudomonadati</taxon>
        <taxon>Pseudomonadota</taxon>
        <taxon>Betaproteobacteria</taxon>
        <taxon>Burkholderiales</taxon>
        <taxon>Burkholderiaceae</taxon>
        <taxon>Caballeronia</taxon>
    </lineage>
</organism>
<protein>
    <recommendedName>
        <fullName evidence="3">Fe-S protein</fullName>
    </recommendedName>
</protein>
<dbReference type="EMBL" id="OCSU01000001">
    <property type="protein sequence ID" value="SOE59878.1"/>
    <property type="molecule type" value="Genomic_DNA"/>
</dbReference>
<evidence type="ECO:0000313" key="1">
    <source>
        <dbReference type="EMBL" id="SOE59878.1"/>
    </source>
</evidence>
<evidence type="ECO:0008006" key="3">
    <source>
        <dbReference type="Google" id="ProtNLM"/>
    </source>
</evidence>
<dbReference type="InterPro" id="IPR010710">
    <property type="entry name" value="DUF1289"/>
</dbReference>
<dbReference type="RefSeq" id="WP_244195425.1">
    <property type="nucleotide sequence ID" value="NZ_OCSU01000001.1"/>
</dbReference>
<dbReference type="PANTHER" id="PTHR35175">
    <property type="entry name" value="DUF1289 DOMAIN-CONTAINING PROTEIN"/>
    <property type="match status" value="1"/>
</dbReference>
<gene>
    <name evidence="1" type="ORF">SAMN05446927_1839</name>
</gene>
<dbReference type="PANTHER" id="PTHR35175:SF2">
    <property type="entry name" value="DUF1289 DOMAIN-CONTAINING PROTEIN"/>
    <property type="match status" value="1"/>
</dbReference>
<evidence type="ECO:0000313" key="2">
    <source>
        <dbReference type="Proteomes" id="UP000219522"/>
    </source>
</evidence>
<sequence>MTMTTATIAEKEPPLELAFTIERAKSQQPIGSPCTNVCRLDQATGLCEGCFRDRAEIKAWKTMDDTAKLALFDTLVARHEKRRLAEEPPFASAEPQNES</sequence>
<reference evidence="1 2" key="1">
    <citation type="submission" date="2017-09" db="EMBL/GenBank/DDBJ databases">
        <authorList>
            <person name="Varghese N."/>
            <person name="Submissions S."/>
        </authorList>
    </citation>
    <scope>NUCLEOTIDE SEQUENCE [LARGE SCALE GENOMIC DNA]</scope>
    <source>
        <strain evidence="1 2">OK806</strain>
    </source>
</reference>
<dbReference type="Proteomes" id="UP000219522">
    <property type="component" value="Unassembled WGS sequence"/>
</dbReference>
<name>A0A7Z7N1I1_9BURK</name>
<comment type="caution">
    <text evidence="1">The sequence shown here is derived from an EMBL/GenBank/DDBJ whole genome shotgun (WGS) entry which is preliminary data.</text>
</comment>
<accession>A0A7Z7N1I1</accession>
<dbReference type="AlphaFoldDB" id="A0A7Z7N1I1"/>